<protein>
    <submittedName>
        <fullName evidence="1">Uncharacterized protein</fullName>
    </submittedName>
</protein>
<sequence>MIKLYIFNLEEFLYLADRCSGPVNLLSEGGKSVDIRNSCSVQKNLYQEHRENGGRLYLGLKIQNVKDYFRLVNFSIGDM</sequence>
<accession>A0A6N2WQX3</accession>
<evidence type="ECO:0000313" key="1">
    <source>
        <dbReference type="EMBL" id="VYT41686.1"/>
    </source>
</evidence>
<name>A0A6N2WQX3_9FIRM</name>
<dbReference type="RefSeq" id="WP_009290006.1">
    <property type="nucleotide sequence ID" value="NZ_BAABRZ010000003.1"/>
</dbReference>
<dbReference type="AlphaFoldDB" id="A0A6N2WQX3"/>
<reference evidence="1" key="1">
    <citation type="submission" date="2019-11" db="EMBL/GenBank/DDBJ databases">
        <authorList>
            <person name="Feng L."/>
        </authorList>
    </citation>
    <scope>NUCLEOTIDE SEQUENCE</scope>
    <source>
        <strain evidence="1">AcaccaeLFYP115</strain>
    </source>
</reference>
<proteinExistence type="predicted"/>
<gene>
    <name evidence="1" type="ORF">ACLFYP115_03382</name>
</gene>
<dbReference type="EMBL" id="CACRSQ010000010">
    <property type="protein sequence ID" value="VYT41686.1"/>
    <property type="molecule type" value="Genomic_DNA"/>
</dbReference>
<organism evidence="1">
    <name type="scientific">Anaerostipes caccae</name>
    <dbReference type="NCBI Taxonomy" id="105841"/>
    <lineage>
        <taxon>Bacteria</taxon>
        <taxon>Bacillati</taxon>
        <taxon>Bacillota</taxon>
        <taxon>Clostridia</taxon>
        <taxon>Lachnospirales</taxon>
        <taxon>Lachnospiraceae</taxon>
        <taxon>Anaerostipes</taxon>
    </lineage>
</organism>
<dbReference type="GeneID" id="69469061"/>